<dbReference type="GO" id="GO:0016020">
    <property type="term" value="C:membrane"/>
    <property type="evidence" value="ECO:0007669"/>
    <property type="project" value="InterPro"/>
</dbReference>
<gene>
    <name evidence="3" type="ORF">GCM10009030_20650</name>
</gene>
<name>A0A830GKW2_9EURY</name>
<feature type="transmembrane region" description="Helical" evidence="1">
    <location>
        <begin position="99"/>
        <end position="123"/>
    </location>
</feature>
<keyword evidence="4" id="KW-1185">Reference proteome</keyword>
<dbReference type="InterPro" id="IPR037185">
    <property type="entry name" value="EmrE-like"/>
</dbReference>
<feature type="transmembrane region" description="Helical" evidence="1">
    <location>
        <begin position="198"/>
        <end position="221"/>
    </location>
</feature>
<dbReference type="Pfam" id="PF00892">
    <property type="entry name" value="EamA"/>
    <property type="match status" value="2"/>
</dbReference>
<feature type="domain" description="EamA" evidence="2">
    <location>
        <begin position="8"/>
        <end position="143"/>
    </location>
</feature>
<dbReference type="PANTHER" id="PTHR22911">
    <property type="entry name" value="ACYL-MALONYL CONDENSING ENZYME-RELATED"/>
    <property type="match status" value="1"/>
</dbReference>
<dbReference type="EMBL" id="BMOU01000003">
    <property type="protein sequence ID" value="GGN94353.1"/>
    <property type="molecule type" value="Genomic_DNA"/>
</dbReference>
<dbReference type="InterPro" id="IPR000620">
    <property type="entry name" value="EamA_dom"/>
</dbReference>
<dbReference type="Proteomes" id="UP000605784">
    <property type="component" value="Unassembled WGS sequence"/>
</dbReference>
<evidence type="ECO:0000256" key="1">
    <source>
        <dbReference type="SAM" id="Phobius"/>
    </source>
</evidence>
<reference evidence="3" key="1">
    <citation type="journal article" date="2014" name="Int. J. Syst. Evol. Microbiol.">
        <title>Complete genome sequence of Corynebacterium casei LMG S-19264T (=DSM 44701T), isolated from a smear-ripened cheese.</title>
        <authorList>
            <consortium name="US DOE Joint Genome Institute (JGI-PGF)"/>
            <person name="Walter F."/>
            <person name="Albersmeier A."/>
            <person name="Kalinowski J."/>
            <person name="Ruckert C."/>
        </authorList>
    </citation>
    <scope>NUCLEOTIDE SEQUENCE</scope>
    <source>
        <strain evidence="3">JCM 17820</strain>
    </source>
</reference>
<evidence type="ECO:0000313" key="3">
    <source>
        <dbReference type="EMBL" id="GGN94353.1"/>
    </source>
</evidence>
<feature type="domain" description="EamA" evidence="2">
    <location>
        <begin position="175"/>
        <end position="306"/>
    </location>
</feature>
<keyword evidence="1" id="KW-1133">Transmembrane helix</keyword>
<evidence type="ECO:0000313" key="4">
    <source>
        <dbReference type="Proteomes" id="UP000605784"/>
    </source>
</evidence>
<feature type="transmembrane region" description="Helical" evidence="1">
    <location>
        <begin position="233"/>
        <end position="252"/>
    </location>
</feature>
<protein>
    <recommendedName>
        <fullName evidence="2">EamA domain-containing protein</fullName>
    </recommendedName>
</protein>
<comment type="caution">
    <text evidence="3">The sequence shown here is derived from an EMBL/GenBank/DDBJ whole genome shotgun (WGS) entry which is preliminary data.</text>
</comment>
<keyword evidence="1" id="KW-0472">Membrane</keyword>
<proteinExistence type="predicted"/>
<keyword evidence="1" id="KW-0812">Transmembrane</keyword>
<sequence>MIVELSAALALLASVFSGLQAISVEYGLSSGEYDDDRSPALAAAFISILVSVLVFWGLLFVRGAALGSLTIETAAPFVVAGLANPAAFRLLYFQSIDRIGARVSAAIVSANPAIAAILAVPLFSEPFTVVSGIGLLCIVGGGVVLQVTEGADESHDDLLVEELASVGVRDLVLPVGAMLLLGCSFVLVKIGLNGYGNTLVGTAVGQTSGLVAFVLLFGASSASRRRVGIRDRVALVAFTLAGVFVAGNWLAWFSALRIGTVVTVVPLSNVYPLVVVALSYALARQVPQSPRVLSGITSIVVGATLMQLA</sequence>
<dbReference type="AlphaFoldDB" id="A0A830GKW2"/>
<dbReference type="PANTHER" id="PTHR22911:SF137">
    <property type="entry name" value="SOLUTE CARRIER FAMILY 35 MEMBER G2-RELATED"/>
    <property type="match status" value="1"/>
</dbReference>
<organism evidence="3 4">
    <name type="scientific">Haloarcula pellucida</name>
    <dbReference type="NCBI Taxonomy" id="1427151"/>
    <lineage>
        <taxon>Archaea</taxon>
        <taxon>Methanobacteriati</taxon>
        <taxon>Methanobacteriota</taxon>
        <taxon>Stenosarchaea group</taxon>
        <taxon>Halobacteria</taxon>
        <taxon>Halobacteriales</taxon>
        <taxon>Haloarculaceae</taxon>
        <taxon>Haloarcula</taxon>
    </lineage>
</organism>
<feature type="transmembrane region" description="Helical" evidence="1">
    <location>
        <begin position="40"/>
        <end position="61"/>
    </location>
</feature>
<evidence type="ECO:0000259" key="2">
    <source>
        <dbReference type="Pfam" id="PF00892"/>
    </source>
</evidence>
<accession>A0A830GKW2</accession>
<feature type="transmembrane region" description="Helical" evidence="1">
    <location>
        <begin position="129"/>
        <end position="151"/>
    </location>
</feature>
<dbReference type="SUPFAM" id="SSF103481">
    <property type="entry name" value="Multidrug resistance efflux transporter EmrE"/>
    <property type="match status" value="2"/>
</dbReference>
<reference evidence="3" key="2">
    <citation type="submission" date="2020-09" db="EMBL/GenBank/DDBJ databases">
        <authorList>
            <person name="Sun Q."/>
            <person name="Ohkuma M."/>
        </authorList>
    </citation>
    <scope>NUCLEOTIDE SEQUENCE</scope>
    <source>
        <strain evidence="3">JCM 17820</strain>
    </source>
</reference>
<feature type="transmembrane region" description="Helical" evidence="1">
    <location>
        <begin position="258"/>
        <end position="283"/>
    </location>
</feature>
<feature type="transmembrane region" description="Helical" evidence="1">
    <location>
        <begin position="171"/>
        <end position="192"/>
    </location>
</feature>
<dbReference type="RefSeq" id="WP_188997141.1">
    <property type="nucleotide sequence ID" value="NZ_BMOU01000003.1"/>
</dbReference>